<dbReference type="NCBIfam" id="TIGR00433">
    <property type="entry name" value="bioB"/>
    <property type="match status" value="1"/>
</dbReference>
<dbReference type="Proteomes" id="UP000698963">
    <property type="component" value="Unassembled WGS sequence"/>
</dbReference>
<dbReference type="HAMAP" id="MF_01694">
    <property type="entry name" value="BioB"/>
    <property type="match status" value="1"/>
</dbReference>
<dbReference type="InterPro" id="IPR058240">
    <property type="entry name" value="rSAM_sf"/>
</dbReference>
<evidence type="ECO:0000256" key="11">
    <source>
        <dbReference type="ARBA" id="ARBA00023014"/>
    </source>
</evidence>
<evidence type="ECO:0000256" key="6">
    <source>
        <dbReference type="ARBA" id="ARBA00022691"/>
    </source>
</evidence>
<keyword evidence="11 13" id="KW-0411">Iron-sulfur</keyword>
<comment type="cofactor">
    <cofactor evidence="13 14">
        <name>[4Fe-4S] cluster</name>
        <dbReference type="ChEBI" id="CHEBI:49883"/>
    </cofactor>
    <text evidence="13 14">Binds 1 [4Fe-4S] cluster. The cluster is coordinated with 3 cysteines and an exchangeable S-adenosyl-L-methionine.</text>
</comment>
<dbReference type="SFLD" id="SFLDS00029">
    <property type="entry name" value="Radical_SAM"/>
    <property type="match status" value="1"/>
</dbReference>
<dbReference type="PIRSF" id="PIRSF001619">
    <property type="entry name" value="Biotin_synth"/>
    <property type="match status" value="1"/>
</dbReference>
<dbReference type="Pfam" id="PF04055">
    <property type="entry name" value="Radical_SAM"/>
    <property type="match status" value="1"/>
</dbReference>
<dbReference type="SUPFAM" id="SSF102114">
    <property type="entry name" value="Radical SAM enzymes"/>
    <property type="match status" value="1"/>
</dbReference>
<evidence type="ECO:0000256" key="14">
    <source>
        <dbReference type="PIRSR" id="PIRSR001619-1"/>
    </source>
</evidence>
<keyword evidence="6 13" id="KW-0949">S-adenosyl-L-methionine</keyword>
<protein>
    <recommendedName>
        <fullName evidence="3 13">Biotin synthase</fullName>
        <ecNumber evidence="3 13">2.8.1.6</ecNumber>
    </recommendedName>
</protein>
<keyword evidence="4 13" id="KW-0004">4Fe-4S</keyword>
<dbReference type="InterPro" id="IPR006638">
    <property type="entry name" value="Elp3/MiaA/NifB-like_rSAM"/>
</dbReference>
<dbReference type="GO" id="GO:0004076">
    <property type="term" value="F:biotin synthase activity"/>
    <property type="evidence" value="ECO:0007669"/>
    <property type="project" value="UniProtKB-UniRule"/>
</dbReference>
<dbReference type="GO" id="GO:0005506">
    <property type="term" value="F:iron ion binding"/>
    <property type="evidence" value="ECO:0007669"/>
    <property type="project" value="UniProtKB-UniRule"/>
</dbReference>
<evidence type="ECO:0000256" key="8">
    <source>
        <dbReference type="ARBA" id="ARBA00022723"/>
    </source>
</evidence>
<dbReference type="InterPro" id="IPR010722">
    <property type="entry name" value="BATS_dom"/>
</dbReference>
<evidence type="ECO:0000256" key="9">
    <source>
        <dbReference type="ARBA" id="ARBA00022756"/>
    </source>
</evidence>
<gene>
    <name evidence="13 16" type="primary">bioB</name>
    <name evidence="16" type="ORF">K8W16_09930</name>
</gene>
<dbReference type="PANTHER" id="PTHR22976:SF2">
    <property type="entry name" value="BIOTIN SYNTHASE, MITOCHONDRIAL"/>
    <property type="match status" value="1"/>
</dbReference>
<evidence type="ECO:0000256" key="12">
    <source>
        <dbReference type="ARBA" id="ARBA00051157"/>
    </source>
</evidence>
<keyword evidence="5 13" id="KW-0808">Transferase</keyword>
<keyword evidence="10 13" id="KW-0408">Iron</keyword>
<reference evidence="16" key="1">
    <citation type="journal article" date="2021" name="PeerJ">
        <title>Extensive microbial diversity within the chicken gut microbiome revealed by metagenomics and culture.</title>
        <authorList>
            <person name="Gilroy R."/>
            <person name="Ravi A."/>
            <person name="Getino M."/>
            <person name="Pursley I."/>
            <person name="Horton D.L."/>
            <person name="Alikhan N.F."/>
            <person name="Baker D."/>
            <person name="Gharbi K."/>
            <person name="Hall N."/>
            <person name="Watson M."/>
            <person name="Adriaenssens E.M."/>
            <person name="Foster-Nyarko E."/>
            <person name="Jarju S."/>
            <person name="Secka A."/>
            <person name="Antonio M."/>
            <person name="Oren A."/>
            <person name="Chaudhuri R.R."/>
            <person name="La Ragione R."/>
            <person name="Hildebrand F."/>
            <person name="Pallen M.J."/>
        </authorList>
    </citation>
    <scope>NUCLEOTIDE SEQUENCE</scope>
    <source>
        <strain evidence="16">ChiGjej2B2-19336</strain>
    </source>
</reference>
<keyword evidence="9 13" id="KW-0093">Biotin biosynthesis</keyword>
<comment type="function">
    <text evidence="13">Catalyzes the conversion of dethiobiotin (DTB) to biotin by the insertion of a sulfur atom into dethiobiotin via a radical-based mechanism.</text>
</comment>
<dbReference type="InterPro" id="IPR007197">
    <property type="entry name" value="rSAM"/>
</dbReference>
<evidence type="ECO:0000256" key="4">
    <source>
        <dbReference type="ARBA" id="ARBA00022485"/>
    </source>
</evidence>
<comment type="pathway">
    <text evidence="1 13">Cofactor biosynthesis; biotin biosynthesis; biotin from 7,8-diaminononanoate: step 2/2.</text>
</comment>
<dbReference type="RefSeq" id="WP_304123143.1">
    <property type="nucleotide sequence ID" value="NZ_DYZA01000200.1"/>
</dbReference>
<dbReference type="EC" id="2.8.1.6" evidence="3 13"/>
<dbReference type="GO" id="GO:0051537">
    <property type="term" value="F:2 iron, 2 sulfur cluster binding"/>
    <property type="evidence" value="ECO:0007669"/>
    <property type="project" value="UniProtKB-KW"/>
</dbReference>
<evidence type="ECO:0000313" key="17">
    <source>
        <dbReference type="Proteomes" id="UP000698963"/>
    </source>
</evidence>
<dbReference type="InterPro" id="IPR002684">
    <property type="entry name" value="Biotin_synth/BioAB"/>
</dbReference>
<reference evidence="16" key="2">
    <citation type="submission" date="2021-09" db="EMBL/GenBank/DDBJ databases">
        <authorList>
            <person name="Gilroy R."/>
        </authorList>
    </citation>
    <scope>NUCLEOTIDE SEQUENCE</scope>
    <source>
        <strain evidence="16">ChiGjej2B2-19336</strain>
    </source>
</reference>
<evidence type="ECO:0000256" key="2">
    <source>
        <dbReference type="ARBA" id="ARBA00010765"/>
    </source>
</evidence>
<comment type="cofactor">
    <cofactor evidence="13">
        <name>[2Fe-2S] cluster</name>
        <dbReference type="ChEBI" id="CHEBI:190135"/>
    </cofactor>
    <text evidence="13">Binds 1 [2Fe-2S] cluster. The cluster is coordinated with 3 cysteines and 1 arginine.</text>
</comment>
<evidence type="ECO:0000259" key="15">
    <source>
        <dbReference type="PROSITE" id="PS51918"/>
    </source>
</evidence>
<comment type="caution">
    <text evidence="13">Lacks conserved residue(s) required for the propagation of feature annotation.</text>
</comment>
<dbReference type="InterPro" id="IPR024177">
    <property type="entry name" value="Biotin_synthase"/>
</dbReference>
<comment type="caution">
    <text evidence="16">The sequence shown here is derived from an EMBL/GenBank/DDBJ whole genome shotgun (WGS) entry which is preliminary data.</text>
</comment>
<organism evidence="16 17">
    <name type="scientific">Mailhella massiliensis</name>
    <dbReference type="NCBI Taxonomy" id="1903261"/>
    <lineage>
        <taxon>Bacteria</taxon>
        <taxon>Pseudomonadati</taxon>
        <taxon>Thermodesulfobacteriota</taxon>
        <taxon>Desulfovibrionia</taxon>
        <taxon>Desulfovibrionales</taxon>
        <taxon>Desulfovibrionaceae</taxon>
        <taxon>Mailhella</taxon>
    </lineage>
</organism>
<comment type="similarity">
    <text evidence="2 13">Belongs to the radical SAM superfamily. Biotin synthase family.</text>
</comment>
<dbReference type="EMBL" id="DYZA01000200">
    <property type="protein sequence ID" value="HJD97948.1"/>
    <property type="molecule type" value="Genomic_DNA"/>
</dbReference>
<dbReference type="PROSITE" id="PS51918">
    <property type="entry name" value="RADICAL_SAM"/>
    <property type="match status" value="1"/>
</dbReference>
<comment type="subunit">
    <text evidence="13">Homodimer.</text>
</comment>
<dbReference type="SMART" id="SM00876">
    <property type="entry name" value="BATS"/>
    <property type="match status" value="1"/>
</dbReference>
<dbReference type="GO" id="GO:0009102">
    <property type="term" value="P:biotin biosynthetic process"/>
    <property type="evidence" value="ECO:0007669"/>
    <property type="project" value="UniProtKB-UniRule"/>
</dbReference>
<name>A0A921AY59_9BACT</name>
<feature type="domain" description="Radical SAM core" evidence="15">
    <location>
        <begin position="51"/>
        <end position="279"/>
    </location>
</feature>
<accession>A0A921AY59</accession>
<feature type="binding site" evidence="13 14">
    <location>
        <position position="68"/>
    </location>
    <ligand>
        <name>[4Fe-4S] cluster</name>
        <dbReference type="ChEBI" id="CHEBI:49883"/>
        <note>4Fe-4S-S-AdoMet</note>
    </ligand>
</feature>
<dbReference type="Gene3D" id="3.20.20.70">
    <property type="entry name" value="Aldolase class I"/>
    <property type="match status" value="1"/>
</dbReference>
<comment type="catalytic activity">
    <reaction evidence="12 13">
        <text>(4R,5S)-dethiobiotin + (sulfur carrier)-SH + 2 reduced [2Fe-2S]-[ferredoxin] + 2 S-adenosyl-L-methionine = (sulfur carrier)-H + biotin + 2 5'-deoxyadenosine + 2 L-methionine + 2 oxidized [2Fe-2S]-[ferredoxin]</text>
        <dbReference type="Rhea" id="RHEA:22060"/>
        <dbReference type="Rhea" id="RHEA-COMP:10000"/>
        <dbReference type="Rhea" id="RHEA-COMP:10001"/>
        <dbReference type="Rhea" id="RHEA-COMP:14737"/>
        <dbReference type="Rhea" id="RHEA-COMP:14739"/>
        <dbReference type="ChEBI" id="CHEBI:17319"/>
        <dbReference type="ChEBI" id="CHEBI:29917"/>
        <dbReference type="ChEBI" id="CHEBI:33737"/>
        <dbReference type="ChEBI" id="CHEBI:33738"/>
        <dbReference type="ChEBI" id="CHEBI:57586"/>
        <dbReference type="ChEBI" id="CHEBI:57844"/>
        <dbReference type="ChEBI" id="CHEBI:59789"/>
        <dbReference type="ChEBI" id="CHEBI:64428"/>
        <dbReference type="ChEBI" id="CHEBI:149473"/>
        <dbReference type="EC" id="2.8.1.6"/>
    </reaction>
</comment>
<dbReference type="Pfam" id="PF06968">
    <property type="entry name" value="BATS"/>
    <property type="match status" value="1"/>
</dbReference>
<feature type="binding site" evidence="13 14">
    <location>
        <position position="75"/>
    </location>
    <ligand>
        <name>[4Fe-4S] cluster</name>
        <dbReference type="ChEBI" id="CHEBI:49883"/>
        <note>4Fe-4S-S-AdoMet</note>
    </ligand>
</feature>
<feature type="binding site" evidence="13 14">
    <location>
        <position position="204"/>
    </location>
    <ligand>
        <name>[2Fe-2S] cluster</name>
        <dbReference type="ChEBI" id="CHEBI:190135"/>
    </ligand>
</feature>
<keyword evidence="8 13" id="KW-0479">Metal-binding</keyword>
<evidence type="ECO:0000256" key="3">
    <source>
        <dbReference type="ARBA" id="ARBA00012236"/>
    </source>
</evidence>
<comment type="cofactor">
    <cofactor evidence="14">
        <name>[2Fe-2S] cluster</name>
        <dbReference type="ChEBI" id="CHEBI:190135"/>
    </cofactor>
    <text evidence="14">Binds 1 [2Fe-2S] cluster. The cluster is coordinated with 3 cysteines and 1 arginine.</text>
</comment>
<feature type="binding site" evidence="13 14">
    <location>
        <position position="72"/>
    </location>
    <ligand>
        <name>[4Fe-4S] cluster</name>
        <dbReference type="ChEBI" id="CHEBI:49883"/>
        <note>4Fe-4S-S-AdoMet</note>
    </ligand>
</feature>
<keyword evidence="7 13" id="KW-0001">2Fe-2S</keyword>
<feature type="binding site" evidence="13 14">
    <location>
        <position position="112"/>
    </location>
    <ligand>
        <name>[2Fe-2S] cluster</name>
        <dbReference type="ChEBI" id="CHEBI:190135"/>
    </ligand>
</feature>
<evidence type="ECO:0000256" key="5">
    <source>
        <dbReference type="ARBA" id="ARBA00022679"/>
    </source>
</evidence>
<dbReference type="SFLD" id="SFLDG01060">
    <property type="entry name" value="BATS_domain_containing"/>
    <property type="match status" value="1"/>
</dbReference>
<dbReference type="SFLD" id="SFLDG01278">
    <property type="entry name" value="biotin_synthase_like"/>
    <property type="match status" value="1"/>
</dbReference>
<sequence length="324" mass="34859">MDSLLENILRRLPEAGEGPLLSREEAEAFIALPPSATPDMIAVAGAVRALRAPGFFNCGIINAKSGRCPENCAFCAQSAHHETGSPVYPFVGREILLRKAAEAAKHGAKRFSIVVSGTMLGEADVEPLCRAVESIVRETGMAVCGSLGLLTPERARVYREAGMVRYHHNLETAKSFFPHICTTHEYDKDVQSLVAAREAGMEVCSGGIMGLGESPVQRVELAWTLAEMGVDSVPINFLNAIKGTRLEHMPRLSPQEALRSIALFRVLHPSRDILIAGGRGHVLGEWQSWLYAAGANGMMTGDYLTTSGAAFEADLAMMRTLGVA</sequence>
<dbReference type="CDD" id="cd01335">
    <property type="entry name" value="Radical_SAM"/>
    <property type="match status" value="1"/>
</dbReference>
<proteinExistence type="inferred from homology"/>
<feature type="binding site" evidence="13 14">
    <location>
        <position position="144"/>
    </location>
    <ligand>
        <name>[2Fe-2S] cluster</name>
        <dbReference type="ChEBI" id="CHEBI:190135"/>
    </ligand>
</feature>
<dbReference type="GO" id="GO:0051539">
    <property type="term" value="F:4 iron, 4 sulfur cluster binding"/>
    <property type="evidence" value="ECO:0007669"/>
    <property type="project" value="UniProtKB-KW"/>
</dbReference>
<evidence type="ECO:0000256" key="13">
    <source>
        <dbReference type="HAMAP-Rule" id="MF_01694"/>
    </source>
</evidence>
<evidence type="ECO:0000256" key="1">
    <source>
        <dbReference type="ARBA" id="ARBA00004942"/>
    </source>
</evidence>
<dbReference type="AlphaFoldDB" id="A0A921AY59"/>
<evidence type="ECO:0000256" key="7">
    <source>
        <dbReference type="ARBA" id="ARBA00022714"/>
    </source>
</evidence>
<dbReference type="PANTHER" id="PTHR22976">
    <property type="entry name" value="BIOTIN SYNTHASE"/>
    <property type="match status" value="1"/>
</dbReference>
<dbReference type="SMART" id="SM00729">
    <property type="entry name" value="Elp3"/>
    <property type="match status" value="1"/>
</dbReference>
<evidence type="ECO:0000313" key="16">
    <source>
        <dbReference type="EMBL" id="HJD97948.1"/>
    </source>
</evidence>
<evidence type="ECO:0000256" key="10">
    <source>
        <dbReference type="ARBA" id="ARBA00023004"/>
    </source>
</evidence>
<dbReference type="InterPro" id="IPR013785">
    <property type="entry name" value="Aldolase_TIM"/>
</dbReference>